<evidence type="ECO:0000256" key="2">
    <source>
        <dbReference type="SAM" id="MobiDB-lite"/>
    </source>
</evidence>
<dbReference type="GO" id="GO:0006893">
    <property type="term" value="P:Golgi to plasma membrane transport"/>
    <property type="evidence" value="ECO:0007669"/>
    <property type="project" value="TreeGrafter"/>
</dbReference>
<keyword evidence="1" id="KW-0175">Coiled coil</keyword>
<dbReference type="Proteomes" id="UP000002009">
    <property type="component" value="Chromosome 16"/>
</dbReference>
<dbReference type="RefSeq" id="XP_002506693.1">
    <property type="nucleotide sequence ID" value="XM_002506647.1"/>
</dbReference>
<evidence type="ECO:0000256" key="1">
    <source>
        <dbReference type="ARBA" id="ARBA00023054"/>
    </source>
</evidence>
<dbReference type="GeneID" id="8249777"/>
<feature type="region of interest" description="Disordered" evidence="2">
    <location>
        <begin position="26"/>
        <end position="57"/>
    </location>
</feature>
<dbReference type="Pfam" id="PF04091">
    <property type="entry name" value="Sec15_C"/>
    <property type="match status" value="1"/>
</dbReference>
<feature type="compositionally biased region" description="Polar residues" evidence="2">
    <location>
        <begin position="47"/>
        <end position="56"/>
    </location>
</feature>
<dbReference type="InterPro" id="IPR046361">
    <property type="entry name" value="EXOC6/Sec15_C"/>
</dbReference>
<dbReference type="InterPro" id="IPR007225">
    <property type="entry name" value="EXOC6/Sec15"/>
</dbReference>
<dbReference type="EMBL" id="CP001334">
    <property type="protein sequence ID" value="ACO67951.1"/>
    <property type="molecule type" value="Genomic_DNA"/>
</dbReference>
<gene>
    <name evidence="4" type="ORF">MICPUN_109629</name>
</gene>
<dbReference type="PANTHER" id="PTHR12702:SF0">
    <property type="entry name" value="EXOCYST COMPLEX COMPONENT 6"/>
    <property type="match status" value="1"/>
</dbReference>
<feature type="compositionally biased region" description="Basic and acidic residues" evidence="2">
    <location>
        <begin position="34"/>
        <end position="43"/>
    </location>
</feature>
<dbReference type="Gene3D" id="1.20.58.670">
    <property type="entry name" value="Dsl1p vesicle tethering complex, Tip20p subunit, domain D"/>
    <property type="match status" value="1"/>
</dbReference>
<dbReference type="KEGG" id="mis:MICPUN_109629"/>
<dbReference type="PANTHER" id="PTHR12702">
    <property type="entry name" value="SEC15"/>
    <property type="match status" value="1"/>
</dbReference>
<evidence type="ECO:0000313" key="5">
    <source>
        <dbReference type="Proteomes" id="UP000002009"/>
    </source>
</evidence>
<feature type="domain" description="Exocyst complex subunit EXOC6/Sec15 C-terminal" evidence="3">
    <location>
        <begin position="2"/>
        <end position="186"/>
    </location>
</feature>
<evidence type="ECO:0000259" key="3">
    <source>
        <dbReference type="Pfam" id="PF04091"/>
    </source>
</evidence>
<dbReference type="AlphaFoldDB" id="C1EJ03"/>
<reference evidence="4 5" key="1">
    <citation type="journal article" date="2009" name="Science">
        <title>Green evolution and dynamic adaptations revealed by genomes of the marine picoeukaryotes Micromonas.</title>
        <authorList>
            <person name="Worden A.Z."/>
            <person name="Lee J.H."/>
            <person name="Mock T."/>
            <person name="Rouze P."/>
            <person name="Simmons M.P."/>
            <person name="Aerts A.L."/>
            <person name="Allen A.E."/>
            <person name="Cuvelier M.L."/>
            <person name="Derelle E."/>
            <person name="Everett M.V."/>
            <person name="Foulon E."/>
            <person name="Grimwood J."/>
            <person name="Gundlach H."/>
            <person name="Henrissat B."/>
            <person name="Napoli C."/>
            <person name="McDonald S.M."/>
            <person name="Parker M.S."/>
            <person name="Rombauts S."/>
            <person name="Salamov A."/>
            <person name="Von Dassow P."/>
            <person name="Badger J.H."/>
            <person name="Coutinho P.M."/>
            <person name="Demir E."/>
            <person name="Dubchak I."/>
            <person name="Gentemann C."/>
            <person name="Eikrem W."/>
            <person name="Gready J.E."/>
            <person name="John U."/>
            <person name="Lanier W."/>
            <person name="Lindquist E.A."/>
            <person name="Lucas S."/>
            <person name="Mayer K.F."/>
            <person name="Moreau H."/>
            <person name="Not F."/>
            <person name="Otillar R."/>
            <person name="Panaud O."/>
            <person name="Pangilinan J."/>
            <person name="Paulsen I."/>
            <person name="Piegu B."/>
            <person name="Poliakov A."/>
            <person name="Robbens S."/>
            <person name="Schmutz J."/>
            <person name="Toulza E."/>
            <person name="Wyss T."/>
            <person name="Zelensky A."/>
            <person name="Zhou K."/>
            <person name="Armbrust E.V."/>
            <person name="Bhattacharya D."/>
            <person name="Goodenough U.W."/>
            <person name="Van de Peer Y."/>
            <person name="Grigoriev I.V."/>
        </authorList>
    </citation>
    <scope>NUCLEOTIDE SEQUENCE [LARGE SCALE GENOMIC DNA]</scope>
    <source>
        <strain evidence="5">RCC299 / NOUM17</strain>
    </source>
</reference>
<dbReference type="GO" id="GO:0090522">
    <property type="term" value="P:vesicle tethering involved in exocytosis"/>
    <property type="evidence" value="ECO:0007669"/>
    <property type="project" value="InterPro"/>
</dbReference>
<dbReference type="GO" id="GO:0006886">
    <property type="term" value="P:intracellular protein transport"/>
    <property type="evidence" value="ECO:0007669"/>
    <property type="project" value="InterPro"/>
</dbReference>
<name>C1EJ03_MICCC</name>
<keyword evidence="5" id="KW-1185">Reference proteome</keyword>
<proteinExistence type="predicted"/>
<dbReference type="InterPro" id="IPR042044">
    <property type="entry name" value="EXOC6PINT-1/Sec15/Tip20_C_dom2"/>
</dbReference>
<dbReference type="InParanoid" id="C1EJ03"/>
<dbReference type="GO" id="GO:0016020">
    <property type="term" value="C:membrane"/>
    <property type="evidence" value="ECO:0007669"/>
    <property type="project" value="TreeGrafter"/>
</dbReference>
<evidence type="ECO:0000313" key="4">
    <source>
        <dbReference type="EMBL" id="ACO67951.1"/>
    </source>
</evidence>
<organism evidence="4 5">
    <name type="scientific">Micromonas commoda (strain RCC299 / NOUM17 / CCMP2709)</name>
    <name type="common">Picoplanktonic green alga</name>
    <dbReference type="NCBI Taxonomy" id="296587"/>
    <lineage>
        <taxon>Eukaryota</taxon>
        <taxon>Viridiplantae</taxon>
        <taxon>Chlorophyta</taxon>
        <taxon>Mamiellophyceae</taxon>
        <taxon>Mamiellales</taxon>
        <taxon>Mamiellaceae</taxon>
        <taxon>Micromonas</taxon>
    </lineage>
</organism>
<accession>C1EJ03</accession>
<dbReference type="GO" id="GO:0000145">
    <property type="term" value="C:exocyst"/>
    <property type="evidence" value="ECO:0007669"/>
    <property type="project" value="TreeGrafter"/>
</dbReference>
<protein>
    <recommendedName>
        <fullName evidence="3">Exocyst complex subunit EXOC6/Sec15 C-terminal domain-containing protein</fullName>
    </recommendedName>
</protein>
<dbReference type="OrthoDB" id="10267033at2759"/>
<sequence>MQLVRDSEYLNGVAASLEARAVRVALGESPRSGSPDRRREFHRPTSHPGSRQSNQRWAPFDASERDAMGALVQIVTDRVNELLDTHLETQTDWAPDAPNQRESDAIAGIIVYLDGILRASSVVVPKRNARELAAHIFEHVAARTVAALRDQPGAPSGVKKFTAFAVRNLDLDVSALEAFADSMTVELAKDDYTHQAAALGGGLGSGGGGGGGGGGGNANGGNPLRSLGRLRGAMREPRAFCDLMTTDFEAASSSSSTSTNEPGLSSSAHTFVGAAAACMRERWDDVAELERMARTVDKYRELAATQKVMLQLKGAEKVLGFRPLGKKSAEGIARALRARASELKVALSRGVASGASAAGGSGGE</sequence>